<reference evidence="1" key="1">
    <citation type="submission" date="2021-11" db="EMBL/GenBank/DDBJ databases">
        <title>Fusarium solani-melongenae Genome sequencing and assembly.</title>
        <authorList>
            <person name="Xie S."/>
            <person name="Huang L."/>
            <person name="Zhang X."/>
        </authorList>
    </citation>
    <scope>NUCLEOTIDE SEQUENCE</scope>
    <source>
        <strain evidence="1">CRI 24-3</strain>
    </source>
</reference>
<organism evidence="1 2">
    <name type="scientific">Fusarium solani subsp. cucurbitae</name>
    <name type="common">Neocosmosporum cucurbitae</name>
    <dbReference type="NCBI Taxonomy" id="2747967"/>
    <lineage>
        <taxon>Eukaryota</taxon>
        <taxon>Fungi</taxon>
        <taxon>Dikarya</taxon>
        <taxon>Ascomycota</taxon>
        <taxon>Pezizomycotina</taxon>
        <taxon>Sordariomycetes</taxon>
        <taxon>Hypocreomycetidae</taxon>
        <taxon>Hypocreales</taxon>
        <taxon>Nectriaceae</taxon>
        <taxon>Fusarium</taxon>
        <taxon>Fusarium solani species complex</taxon>
    </lineage>
</organism>
<dbReference type="Proteomes" id="UP000830768">
    <property type="component" value="Chromosome 8"/>
</dbReference>
<evidence type="ECO:0000313" key="1">
    <source>
        <dbReference type="EMBL" id="UPK97978.1"/>
    </source>
</evidence>
<sequence>MTAEPHTTRLILPIEGKTNVLVTAALPYSNNVPHLGNIIGSVLSADVFARFSRARGNQTLYVCGTDEYGTATETKALEEGIDPATLCERYHAIHKDIYNLFNISFDVFGRTPTPQHTEITQDIFRKLWENRFIEERETIYFLADRFIEGTCSICGYFDARGDQCDKCGSLLDPHEQNQTTETATDGDSSSQALDGSTPQPRKTKHCFIKLDELRLAFIDYSNGQSIIQAWLDKGLKARSISRDLKWGVPMPVDVAGSEYATKVFYVWFEAYIGTHAMVFSLLSHCEQWWKNPDHVQLHQFMGKDNTKIHRISTTKYLNYEGGKFSKSRGVSIFSNQIHDIGVPIDIWRYISLPPSSSITHFSRLTRYYLLARRPETSDAEFMWQEMVDFIKFCQAKTTRTVPDYTMYTDQYLQEHAVRVNEILGEYNSHLQATRLKAGLQTVMTLSGLRNKLLQDNQVNNRLLSEEPQRCAAVVGAALHQIHLLAHILSPYLPSTSTSILKQLNISTKPKIPDQWEQDILTPGYTLGTPKHLFYRIPGDKVVEWRDAFGGEEVRKQKEELLAKATKKKAAKAAQKLKKKQEGS</sequence>
<dbReference type="EMBL" id="CP090036">
    <property type="protein sequence ID" value="UPK97978.1"/>
    <property type="molecule type" value="Genomic_DNA"/>
</dbReference>
<gene>
    <name evidence="1" type="ORF">LCI18_008913</name>
</gene>
<name>A0ACD3ZA79_FUSSC</name>
<keyword evidence="2" id="KW-1185">Reference proteome</keyword>
<proteinExistence type="predicted"/>
<protein>
    <submittedName>
        <fullName evidence="1">Uncharacterized protein</fullName>
    </submittedName>
</protein>
<accession>A0ACD3ZA79</accession>
<evidence type="ECO:0000313" key="2">
    <source>
        <dbReference type="Proteomes" id="UP000830768"/>
    </source>
</evidence>